<evidence type="ECO:0000313" key="2">
    <source>
        <dbReference type="EMBL" id="CAD7691193.1"/>
    </source>
</evidence>
<evidence type="ECO:0000256" key="1">
    <source>
        <dbReference type="SAM" id="SignalP"/>
    </source>
</evidence>
<keyword evidence="1" id="KW-0732">Signal</keyword>
<sequence length="78" mass="8657">MNVLISSYPCRYLLFSFLFFFIMPNSSSNKVDIAKPILCRKNGQISMKTTLPQATQLVCGKPTLRPASWDSGAVGCRP</sequence>
<name>A0A811ZRG5_NYCPR</name>
<protein>
    <submittedName>
        <fullName evidence="2">(raccoon dog) hypothetical protein</fullName>
    </submittedName>
</protein>
<proteinExistence type="predicted"/>
<keyword evidence="3" id="KW-1185">Reference proteome</keyword>
<dbReference type="EMBL" id="CAJHUB010000773">
    <property type="protein sequence ID" value="CAD7691193.1"/>
    <property type="molecule type" value="Genomic_DNA"/>
</dbReference>
<dbReference type="Proteomes" id="UP000645828">
    <property type="component" value="Unassembled WGS sequence"/>
</dbReference>
<reference evidence="2" key="1">
    <citation type="submission" date="2020-12" db="EMBL/GenBank/DDBJ databases">
        <authorList>
            <consortium name="Molecular Ecology Group"/>
        </authorList>
    </citation>
    <scope>NUCLEOTIDE SEQUENCE</scope>
    <source>
        <strain evidence="2">TBG_1078</strain>
    </source>
</reference>
<gene>
    <name evidence="2" type="ORF">NYPRO_LOCUS23987</name>
</gene>
<organism evidence="2 3">
    <name type="scientific">Nyctereutes procyonoides</name>
    <name type="common">Raccoon dog</name>
    <name type="synonym">Canis procyonoides</name>
    <dbReference type="NCBI Taxonomy" id="34880"/>
    <lineage>
        <taxon>Eukaryota</taxon>
        <taxon>Metazoa</taxon>
        <taxon>Chordata</taxon>
        <taxon>Craniata</taxon>
        <taxon>Vertebrata</taxon>
        <taxon>Euteleostomi</taxon>
        <taxon>Mammalia</taxon>
        <taxon>Eutheria</taxon>
        <taxon>Laurasiatheria</taxon>
        <taxon>Carnivora</taxon>
        <taxon>Caniformia</taxon>
        <taxon>Canidae</taxon>
        <taxon>Nyctereutes</taxon>
    </lineage>
</organism>
<feature type="signal peptide" evidence="1">
    <location>
        <begin position="1"/>
        <end position="28"/>
    </location>
</feature>
<dbReference type="AlphaFoldDB" id="A0A811ZRG5"/>
<feature type="chain" id="PRO_5032969104" evidence="1">
    <location>
        <begin position="29"/>
        <end position="78"/>
    </location>
</feature>
<evidence type="ECO:0000313" key="3">
    <source>
        <dbReference type="Proteomes" id="UP000645828"/>
    </source>
</evidence>
<comment type="caution">
    <text evidence="2">The sequence shown here is derived from an EMBL/GenBank/DDBJ whole genome shotgun (WGS) entry which is preliminary data.</text>
</comment>
<accession>A0A811ZRG5</accession>